<keyword evidence="1" id="KW-0812">Transmembrane</keyword>
<dbReference type="EMBL" id="AP028908">
    <property type="protein sequence ID" value="BES86765.1"/>
    <property type="molecule type" value="Genomic_DNA"/>
</dbReference>
<dbReference type="KEGG" id="parl:PEC302110_38620"/>
<evidence type="ECO:0000313" key="2">
    <source>
        <dbReference type="EMBL" id="BES86765.1"/>
    </source>
</evidence>
<name>A0AAN0KDN5_9GAMM</name>
<reference evidence="3" key="1">
    <citation type="journal article" date="2024" name="Int. J. Syst. Evol. Microbiol.">
        <title>Pectobacterium araliae sp. nov., a pathogen causing bacterial soft rot of Japanese angelica tree in Japan.</title>
        <authorList>
            <person name="Sawada H."/>
            <person name="Someya N."/>
            <person name="Morohoshi T."/>
            <person name="Ono M."/>
            <person name="Satou M."/>
        </authorList>
    </citation>
    <scope>NUCLEOTIDE SEQUENCE [LARGE SCALE GENOMIC DNA]</scope>
    <source>
        <strain evidence="3">MAFF 302110</strain>
    </source>
</reference>
<sequence length="154" mass="17311">MHPTMALNSQQISLNNMKKKIIIPLVISILIASPLIYYWPALVILTEGSSRYSEQDTRRYEMLTDDIIKNSPRISSLYDFGYATVDGPALEVSNITFQNTNDATNIRGYLASLGFTLSYTDATGEYWKSTDSDKTIHIGIINDPKTVIVDVIRK</sequence>
<protein>
    <submittedName>
        <fullName evidence="2">Uncharacterized protein</fullName>
    </submittedName>
</protein>
<keyword evidence="1" id="KW-0472">Membrane</keyword>
<gene>
    <name evidence="2" type="ORF">PEC302110_38620</name>
</gene>
<evidence type="ECO:0000256" key="1">
    <source>
        <dbReference type="SAM" id="Phobius"/>
    </source>
</evidence>
<evidence type="ECO:0000313" key="3">
    <source>
        <dbReference type="Proteomes" id="UP001377830"/>
    </source>
</evidence>
<proteinExistence type="predicted"/>
<keyword evidence="1" id="KW-1133">Transmembrane helix</keyword>
<feature type="transmembrane region" description="Helical" evidence="1">
    <location>
        <begin position="21"/>
        <end position="39"/>
    </location>
</feature>
<organism evidence="2 3">
    <name type="scientific">Pectobacterium araliae</name>
    <dbReference type="NCBI Taxonomy" id="3073862"/>
    <lineage>
        <taxon>Bacteria</taxon>
        <taxon>Pseudomonadati</taxon>
        <taxon>Pseudomonadota</taxon>
        <taxon>Gammaproteobacteria</taxon>
        <taxon>Enterobacterales</taxon>
        <taxon>Pectobacteriaceae</taxon>
        <taxon>Pectobacterium</taxon>
    </lineage>
</organism>
<dbReference type="Proteomes" id="UP001377830">
    <property type="component" value="Chromosome"/>
</dbReference>
<keyword evidence="3" id="KW-1185">Reference proteome</keyword>
<dbReference type="AlphaFoldDB" id="A0AAN0KDN5"/>
<accession>A0AAN0KDN5</accession>